<accession>A0A9P0J8A2</accession>
<dbReference type="AlphaFoldDB" id="A0A9P0J8A2"/>
<feature type="compositionally biased region" description="Low complexity" evidence="1">
    <location>
        <begin position="159"/>
        <end position="177"/>
    </location>
</feature>
<reference evidence="2" key="2">
    <citation type="submission" date="2022-10" db="EMBL/GenBank/DDBJ databases">
        <authorList>
            <consortium name="ENA_rothamsted_submissions"/>
            <consortium name="culmorum"/>
            <person name="King R."/>
        </authorList>
    </citation>
    <scope>NUCLEOTIDE SEQUENCE</scope>
</reference>
<proteinExistence type="predicted"/>
<feature type="compositionally biased region" description="Basic residues" evidence="1">
    <location>
        <begin position="184"/>
        <end position="193"/>
    </location>
</feature>
<sequence length="283" mass="31503">MSTSRVSRFSTSNSTELPTSTNRFRHPFTAHPKFPLAVEGYEHLAKVDEDVGLCKADSTPAEGTRLIRRAEQCRQEHAAEPSETRPRTTVQETDSANRRLHYRRVRIQQRQVHRQRHVRPRRVPEHVGVDVRAVRRHRVRGGQHGPDAVRRGQGRAGHDAPAPGRGRPAGPARTVRGQQGGRAGRVRSVRPGRRAQAARAHGTGPPVAAGQHGRGGRARSAGRRRAVRRHGVAGGVGQVQPAAMKRLPFAVKFLCRLQSDDVPNDVVRFRFLFFIKLYIIVLS</sequence>
<protein>
    <submittedName>
        <fullName evidence="2">Uncharacterized protein</fullName>
    </submittedName>
</protein>
<feature type="region of interest" description="Disordered" evidence="1">
    <location>
        <begin position="137"/>
        <end position="227"/>
    </location>
</feature>
<reference evidence="2" key="1">
    <citation type="submission" date="2022-02" db="EMBL/GenBank/DDBJ databases">
        <authorList>
            <person name="King R."/>
        </authorList>
    </citation>
    <scope>NUCLEOTIDE SEQUENCE</scope>
</reference>
<feature type="compositionally biased region" description="Basic residues" evidence="1">
    <location>
        <begin position="214"/>
        <end position="227"/>
    </location>
</feature>
<evidence type="ECO:0000256" key="1">
    <source>
        <dbReference type="SAM" id="MobiDB-lite"/>
    </source>
</evidence>
<feature type="compositionally biased region" description="Basic and acidic residues" evidence="1">
    <location>
        <begin position="73"/>
        <end position="86"/>
    </location>
</feature>
<feature type="compositionally biased region" description="Polar residues" evidence="1">
    <location>
        <begin position="1"/>
        <end position="22"/>
    </location>
</feature>
<dbReference type="EMBL" id="OU899036">
    <property type="protein sequence ID" value="CAH1732263.1"/>
    <property type="molecule type" value="Genomic_DNA"/>
</dbReference>
<dbReference type="Proteomes" id="UP001154329">
    <property type="component" value="Chromosome 3"/>
</dbReference>
<evidence type="ECO:0000313" key="3">
    <source>
        <dbReference type="Proteomes" id="UP001154329"/>
    </source>
</evidence>
<feature type="region of interest" description="Disordered" evidence="1">
    <location>
        <begin position="1"/>
        <end position="25"/>
    </location>
</feature>
<organism evidence="2 3">
    <name type="scientific">Aphis gossypii</name>
    <name type="common">Cotton aphid</name>
    <dbReference type="NCBI Taxonomy" id="80765"/>
    <lineage>
        <taxon>Eukaryota</taxon>
        <taxon>Metazoa</taxon>
        <taxon>Ecdysozoa</taxon>
        <taxon>Arthropoda</taxon>
        <taxon>Hexapoda</taxon>
        <taxon>Insecta</taxon>
        <taxon>Pterygota</taxon>
        <taxon>Neoptera</taxon>
        <taxon>Paraneoptera</taxon>
        <taxon>Hemiptera</taxon>
        <taxon>Sternorrhyncha</taxon>
        <taxon>Aphidomorpha</taxon>
        <taxon>Aphidoidea</taxon>
        <taxon>Aphididae</taxon>
        <taxon>Aphidini</taxon>
        <taxon>Aphis</taxon>
        <taxon>Aphis</taxon>
    </lineage>
</organism>
<keyword evidence="3" id="KW-1185">Reference proteome</keyword>
<name>A0A9P0J8A2_APHGO</name>
<feature type="region of interest" description="Disordered" evidence="1">
    <location>
        <begin position="73"/>
        <end position="96"/>
    </location>
</feature>
<evidence type="ECO:0000313" key="2">
    <source>
        <dbReference type="EMBL" id="CAH1732263.1"/>
    </source>
</evidence>
<gene>
    <name evidence="2" type="ORF">APHIGO_LOCUS8793</name>
</gene>